<dbReference type="EMBL" id="JBHSBI010000006">
    <property type="protein sequence ID" value="MFC4008577.1"/>
    <property type="molecule type" value="Genomic_DNA"/>
</dbReference>
<gene>
    <name evidence="3" type="ORF">ACFOY2_15205</name>
</gene>
<sequence>MDNLLRPVGDRWALRFERRIPHPPEKVWRAITEPSHLSQWYPMTAEELDLNVGGAILFRDEEGTAVRAEITELDPPKTFAFREYEETTGVHDLRLELAPDGEGCLLTFTHTFADKTWAAQTETGWLRTLDDLDRVLATIA</sequence>
<dbReference type="InterPro" id="IPR013538">
    <property type="entry name" value="ASHA1/2-like_C"/>
</dbReference>
<dbReference type="SUPFAM" id="SSF55961">
    <property type="entry name" value="Bet v1-like"/>
    <property type="match status" value="1"/>
</dbReference>
<evidence type="ECO:0000313" key="4">
    <source>
        <dbReference type="Proteomes" id="UP001595851"/>
    </source>
</evidence>
<evidence type="ECO:0000256" key="1">
    <source>
        <dbReference type="ARBA" id="ARBA00006817"/>
    </source>
</evidence>
<dbReference type="RefSeq" id="WP_379528634.1">
    <property type="nucleotide sequence ID" value="NZ_JBHSBI010000006.1"/>
</dbReference>
<name>A0ABV8G8B9_9ACTN</name>
<proteinExistence type="inferred from homology"/>
<dbReference type="Pfam" id="PF08327">
    <property type="entry name" value="AHSA1"/>
    <property type="match status" value="1"/>
</dbReference>
<protein>
    <submittedName>
        <fullName evidence="3">SRPBCC domain-containing protein</fullName>
    </submittedName>
</protein>
<accession>A0ABV8G8B9</accession>
<dbReference type="Gene3D" id="3.30.530.20">
    <property type="match status" value="1"/>
</dbReference>
<dbReference type="Proteomes" id="UP001595851">
    <property type="component" value="Unassembled WGS sequence"/>
</dbReference>
<organism evidence="3 4">
    <name type="scientific">Nonomuraea purpurea</name>
    <dbReference type="NCBI Taxonomy" id="1849276"/>
    <lineage>
        <taxon>Bacteria</taxon>
        <taxon>Bacillati</taxon>
        <taxon>Actinomycetota</taxon>
        <taxon>Actinomycetes</taxon>
        <taxon>Streptosporangiales</taxon>
        <taxon>Streptosporangiaceae</taxon>
        <taxon>Nonomuraea</taxon>
    </lineage>
</organism>
<comment type="similarity">
    <text evidence="1">Belongs to the AHA1 family.</text>
</comment>
<evidence type="ECO:0000259" key="2">
    <source>
        <dbReference type="Pfam" id="PF08327"/>
    </source>
</evidence>
<dbReference type="InterPro" id="IPR023393">
    <property type="entry name" value="START-like_dom_sf"/>
</dbReference>
<evidence type="ECO:0000313" key="3">
    <source>
        <dbReference type="EMBL" id="MFC4008577.1"/>
    </source>
</evidence>
<feature type="domain" description="Activator of Hsp90 ATPase homologue 1/2-like C-terminal" evidence="2">
    <location>
        <begin position="22"/>
        <end position="136"/>
    </location>
</feature>
<keyword evidence="4" id="KW-1185">Reference proteome</keyword>
<comment type="caution">
    <text evidence="3">The sequence shown here is derived from an EMBL/GenBank/DDBJ whole genome shotgun (WGS) entry which is preliminary data.</text>
</comment>
<reference evidence="4" key="1">
    <citation type="journal article" date="2019" name="Int. J. Syst. Evol. Microbiol.">
        <title>The Global Catalogue of Microorganisms (GCM) 10K type strain sequencing project: providing services to taxonomists for standard genome sequencing and annotation.</title>
        <authorList>
            <consortium name="The Broad Institute Genomics Platform"/>
            <consortium name="The Broad Institute Genome Sequencing Center for Infectious Disease"/>
            <person name="Wu L."/>
            <person name="Ma J."/>
        </authorList>
    </citation>
    <scope>NUCLEOTIDE SEQUENCE [LARGE SCALE GENOMIC DNA]</scope>
    <source>
        <strain evidence="4">TBRC 1276</strain>
    </source>
</reference>